<organism evidence="2 3">
    <name type="scientific">Nocardioides zhouii</name>
    <dbReference type="NCBI Taxonomy" id="1168729"/>
    <lineage>
        <taxon>Bacteria</taxon>
        <taxon>Bacillati</taxon>
        <taxon>Actinomycetota</taxon>
        <taxon>Actinomycetes</taxon>
        <taxon>Propionibacteriales</taxon>
        <taxon>Nocardioidaceae</taxon>
        <taxon>Nocardioides</taxon>
    </lineage>
</organism>
<reference evidence="2 3" key="1">
    <citation type="submission" date="2019-01" db="EMBL/GenBank/DDBJ databases">
        <title>Novel species of Nocardioides.</title>
        <authorList>
            <person name="Liu Q."/>
            <person name="X Y.-H."/>
        </authorList>
    </citation>
    <scope>NUCLEOTIDE SEQUENCE [LARGE SCALE GENOMIC DNA]</scope>
    <source>
        <strain evidence="2 3">HLT2-9</strain>
    </source>
</reference>
<feature type="transmembrane region" description="Helical" evidence="1">
    <location>
        <begin position="127"/>
        <end position="147"/>
    </location>
</feature>
<feature type="transmembrane region" description="Helical" evidence="1">
    <location>
        <begin position="531"/>
        <end position="552"/>
    </location>
</feature>
<dbReference type="RefSeq" id="WP_129427043.1">
    <property type="nucleotide sequence ID" value="NZ_SDWV01000010.1"/>
</dbReference>
<keyword evidence="1" id="KW-0812">Transmembrane</keyword>
<keyword evidence="3" id="KW-1185">Reference proteome</keyword>
<evidence type="ECO:0008006" key="4">
    <source>
        <dbReference type="Google" id="ProtNLM"/>
    </source>
</evidence>
<gene>
    <name evidence="2" type="ORF">EUA94_11630</name>
</gene>
<sequence length="564" mass="58183">MQDRTWGAAARWLPTCWALVLAVLMLGGALGRGFVLTYDMVWVPDLSLGLDALGLGTALPRAVPSDAVVAVLDEVVPGEVLQKLVLLGALVSAGSGAAALCGRGTVARLVAATVFVWNPFVVERLAIGHWPVLVGYGVLPWVLLAGATWRRTGWLPARLAVLLLVGSLSATTGLVTAVAVVAAAAERSRRRWVGLAVLVGAANAPWVASGLLHAGEATSSAVGADVFAPSSREGLLPAPLHFLTLGGVWNAESVPGSRTGVLAVGLTILLVLLAAVALRRGWSSVPVLLRTPLLVCWSVGMVLVVATWALPDATGRLAGTVPGGGLLRDGARMLALAAPLTAVLAGRGADAVVRVFPDTASRTMVALGCVLAPVALMPDAALGLSGRLAAVDYTASYEGAVEALATLPPGDVVLLPFQSYRAPSWNGGRPVLDPLGRYLGRHVVVEDQLVVDGETLAGEDPRAAEVRDGLAAPTPEARAEALRAAGVRLVVVEDVDRVEVPEVAGDTVGEYGELRVVDVGPGAAPPQPTGAWVTAMAVAWAAWASLLLVGMVRLRRARRSNFAQ</sequence>
<dbReference type="AlphaFoldDB" id="A0A4Q2T1P5"/>
<proteinExistence type="predicted"/>
<feature type="transmembrane region" description="Helical" evidence="1">
    <location>
        <begin position="159"/>
        <end position="185"/>
    </location>
</feature>
<feature type="transmembrane region" description="Helical" evidence="1">
    <location>
        <begin position="12"/>
        <end position="35"/>
    </location>
</feature>
<name>A0A4Q2T1P5_9ACTN</name>
<keyword evidence="1" id="KW-0472">Membrane</keyword>
<evidence type="ECO:0000313" key="3">
    <source>
        <dbReference type="Proteomes" id="UP000291101"/>
    </source>
</evidence>
<evidence type="ECO:0000313" key="2">
    <source>
        <dbReference type="EMBL" id="RYC10850.1"/>
    </source>
</evidence>
<keyword evidence="1" id="KW-1133">Transmembrane helix</keyword>
<accession>A0A4Q2T1P5</accession>
<comment type="caution">
    <text evidence="2">The sequence shown here is derived from an EMBL/GenBank/DDBJ whole genome shotgun (WGS) entry which is preliminary data.</text>
</comment>
<feature type="transmembrane region" description="Helical" evidence="1">
    <location>
        <begin position="259"/>
        <end position="278"/>
    </location>
</feature>
<feature type="transmembrane region" description="Helical" evidence="1">
    <location>
        <begin position="287"/>
        <end position="310"/>
    </location>
</feature>
<protein>
    <recommendedName>
        <fullName evidence="4">YfhO family protein</fullName>
    </recommendedName>
</protein>
<dbReference type="Proteomes" id="UP000291101">
    <property type="component" value="Unassembled WGS sequence"/>
</dbReference>
<feature type="transmembrane region" description="Helical" evidence="1">
    <location>
        <begin position="192"/>
        <end position="212"/>
    </location>
</feature>
<dbReference type="EMBL" id="SDWV01000010">
    <property type="protein sequence ID" value="RYC10850.1"/>
    <property type="molecule type" value="Genomic_DNA"/>
</dbReference>
<dbReference type="OrthoDB" id="3463898at2"/>
<evidence type="ECO:0000256" key="1">
    <source>
        <dbReference type="SAM" id="Phobius"/>
    </source>
</evidence>
<feature type="transmembrane region" description="Helical" evidence="1">
    <location>
        <begin position="84"/>
        <end position="106"/>
    </location>
</feature>